<reference evidence="1" key="1">
    <citation type="journal article" date="2014" name="Front. Microbiol.">
        <title>High frequency of phylogenetically diverse reductive dehalogenase-homologous genes in deep subseafloor sedimentary metagenomes.</title>
        <authorList>
            <person name="Kawai M."/>
            <person name="Futagami T."/>
            <person name="Toyoda A."/>
            <person name="Takaki Y."/>
            <person name="Nishi S."/>
            <person name="Hori S."/>
            <person name="Arai W."/>
            <person name="Tsubouchi T."/>
            <person name="Morono Y."/>
            <person name="Uchiyama I."/>
            <person name="Ito T."/>
            <person name="Fujiyama A."/>
            <person name="Inagaki F."/>
            <person name="Takami H."/>
        </authorList>
    </citation>
    <scope>NUCLEOTIDE SEQUENCE</scope>
    <source>
        <strain evidence="1">Expedition CK06-06</strain>
    </source>
</reference>
<accession>X1UQR1</accession>
<dbReference type="AlphaFoldDB" id="X1UQR1"/>
<proteinExistence type="predicted"/>
<name>X1UQR1_9ZZZZ</name>
<protein>
    <submittedName>
        <fullName evidence="1">Uncharacterized protein</fullName>
    </submittedName>
</protein>
<dbReference type="EMBL" id="BARW01025196">
    <property type="protein sequence ID" value="GAJ05937.1"/>
    <property type="molecule type" value="Genomic_DNA"/>
</dbReference>
<evidence type="ECO:0000313" key="1">
    <source>
        <dbReference type="EMBL" id="GAJ05937.1"/>
    </source>
</evidence>
<sequence length="86" mass="9699">MDLKQALQAAKDFMTYGEPGAAAGSFEPIKATYNKEKNVWVVICHFHNIPIISPLYKRDFSQKTAKVEIHASSWEIVGYEVLEIKG</sequence>
<organism evidence="1">
    <name type="scientific">marine sediment metagenome</name>
    <dbReference type="NCBI Taxonomy" id="412755"/>
    <lineage>
        <taxon>unclassified sequences</taxon>
        <taxon>metagenomes</taxon>
        <taxon>ecological metagenomes</taxon>
    </lineage>
</organism>
<gene>
    <name evidence="1" type="ORF">S12H4_41355</name>
</gene>
<comment type="caution">
    <text evidence="1">The sequence shown here is derived from an EMBL/GenBank/DDBJ whole genome shotgun (WGS) entry which is preliminary data.</text>
</comment>